<dbReference type="SMART" id="SM01368">
    <property type="entry name" value="RB_A"/>
    <property type="match status" value="1"/>
</dbReference>
<dbReference type="GO" id="GO:0005667">
    <property type="term" value="C:transcription regulator complex"/>
    <property type="evidence" value="ECO:0007669"/>
    <property type="project" value="TreeGrafter"/>
</dbReference>
<dbReference type="GO" id="GO:0005634">
    <property type="term" value="C:nucleus"/>
    <property type="evidence" value="ECO:0007669"/>
    <property type="project" value="InterPro"/>
</dbReference>
<dbReference type="SUPFAM" id="SSF47954">
    <property type="entry name" value="Cyclin-like"/>
    <property type="match status" value="1"/>
</dbReference>
<dbReference type="Pfam" id="PF01858">
    <property type="entry name" value="RB_A"/>
    <property type="match status" value="1"/>
</dbReference>
<dbReference type="Gene3D" id="1.10.472.10">
    <property type="entry name" value="Cyclin-like"/>
    <property type="match status" value="1"/>
</dbReference>
<dbReference type="GO" id="GO:0000785">
    <property type="term" value="C:chromatin"/>
    <property type="evidence" value="ECO:0007669"/>
    <property type="project" value="TreeGrafter"/>
</dbReference>
<evidence type="ECO:0000259" key="1">
    <source>
        <dbReference type="SMART" id="SM01367"/>
    </source>
</evidence>
<dbReference type="GO" id="GO:0000977">
    <property type="term" value="F:RNA polymerase II transcription regulatory region sequence-specific DNA binding"/>
    <property type="evidence" value="ECO:0007669"/>
    <property type="project" value="TreeGrafter"/>
</dbReference>
<organism evidence="3 4">
    <name type="scientific">Rotaria sordida</name>
    <dbReference type="NCBI Taxonomy" id="392033"/>
    <lineage>
        <taxon>Eukaryota</taxon>
        <taxon>Metazoa</taxon>
        <taxon>Spiralia</taxon>
        <taxon>Gnathifera</taxon>
        <taxon>Rotifera</taxon>
        <taxon>Eurotatoria</taxon>
        <taxon>Bdelloidea</taxon>
        <taxon>Philodinida</taxon>
        <taxon>Philodinidae</taxon>
        <taxon>Rotaria</taxon>
    </lineage>
</organism>
<accession>A0A813SI92</accession>
<dbReference type="InterPro" id="IPR002720">
    <property type="entry name" value="RB_A"/>
</dbReference>
<dbReference type="InterPro" id="IPR024599">
    <property type="entry name" value="RB_N"/>
</dbReference>
<sequence>MFKQFFDTSFTDYRQVRIVVQELPNNPLKEPSSDFQKFSTSLYRHKEFTFENFKIEYCFVRQSLTIAEASLNEIQLYRRPFGLIFFTVCHTSEELRTVLDGFSKIKQREKDAYKHLFIRYRTTECKDDNDEMSTDDKLHLEPIDESFSDYADSSRPSFSSLAGTESYHSLPQSLTSMKLGRSISNDDIVSIASDSILLTNSLNDIPTFHASGTDTPPDDGDDAIASISINTITSNDQSIKKSKPSLFKTKTLSTTNMFDSFDSDLTRALYRLENNLSKITLESTRFDTITSSIDSQIGDIRLMINDEKDCTLLDNQSKYRNGFINDRIFTSVLNEFDMRMMQILFNQYLKSSTILGIEAAKNKSSKKLIDTRTIKRKGDCCLLLGAIDKGYQDYHRAGDALKTQNDSMWFAAALEGRVAASYLSTHKPKRQMEKTLTFLKQISLTKKLPVDKYLNRSNTPLNLQPRMEMAIQIYRTANRSLFNKAEFRLELDACLRWCSLLQEQTDLKKYRDDINQYINQINILGSYLEEHIDSIYLNAYLAEIYAFVGWKRKSALYYRSAAFSGLTLLSEQQGYHDEIDFFDELIRKARKGYGIDDNQLIFPLIQKTIINESIQISLKKNDFTTIIENVHFAIESLIEYMTDAELEALLTFLNASDQSISCSYCSIPRLKSLDIMPLSNRLKAWKAEPKNNIFIYHAKRSLPSQQQSLHRKVDFLWVKNEQAQIRLVVENYLPETMFIDQLEFITEIELFTKLDRKYRIPSRTTKCLLIDCIPKETGQLRIQGLRYHIWSTNQEFRFGDFPIIRQCLCSVDVVDELPILDVEYLLVNDTKIDLIDNSTTYNAQVHRGEELFVTLGLINSSSECDIDTLEIQIFAFGSNMTESVKITEFDLPILIKKSTKPKIDLTQIYNRCLSRQDRSTSNIECLTIEFRINYSNESSNTNGYCRQNITELRLNYLSSVTSEINDIQNDEDDLSYLICCTIDNHLSEGIVFQNNTIKPSESSVLLLKQDKIKLNTFSSDLNQLITDIRTQLPTHIHYKTTNSVKIKALGTNKDILKFCFLINFHLFDFLIIKKKKSKMSNKDDESVEMLYSKLCLDLNMDMETKLDAWRSYEHIRKHYVLEDDQLHWLAVSLYVSCRRYKHLTTNDNNPISISRLLKSANHLELIVFFDKLHKWEDMANLPDSIRSKIDQVEHAFNISSIIFEKYTKIFIEIFGGNQDTLIYSDYQYKRASNQINPKLNTKNKLHKCSHQDLYSLIWTIYALAKTIYPSTINDLIASFHLLISSFSFIYDYVKLAKLDYLLKGCCLNDLCSNDGSIIDNLCIMYCCSSDTCRAIIEQHLNNDLLKRLDKSEDFLNEFNYLETIRDINRQYDEIVLTNCIIDERIFLEKKSQLNDLCNSLNENRYSKSSENRTPLTANQHFASNDGQTISSNQYLTPISQANHLIKLLYSIVEQRQTKPTDNLISIIGQQTFLDDLVERLNEYEFIFNSQYDLAENVNKISREENPSRSCKSRFDLSLKLFYYSIENILTIEKGRLNINKFNSQQIQQSFHKLILNNEFIRSLLSLCLLLVLYAHSDRYHDFNWILHVYSLDGYSLLKIIQIFLQTCEQIRKSTPFIKYLSSIEENILSSMAFSAKSLLWNDIELKGILSYKTISSIQSNINNSLSSINNVTRMFNQSPNKTNVSRKLFQSNTTDQSTVRFII</sequence>
<dbReference type="GO" id="GO:0030154">
    <property type="term" value="P:cell differentiation"/>
    <property type="evidence" value="ECO:0007669"/>
    <property type="project" value="TreeGrafter"/>
</dbReference>
<feature type="domain" description="Retinoblastoma-associated protein A-box" evidence="2">
    <location>
        <begin position="1436"/>
        <end position="1643"/>
    </location>
</feature>
<name>A0A813SI92_9BILA</name>
<protein>
    <submittedName>
        <fullName evidence="3">Uncharacterized protein</fullName>
    </submittedName>
</protein>
<evidence type="ECO:0000313" key="3">
    <source>
        <dbReference type="EMBL" id="CAF0797405.1"/>
    </source>
</evidence>
<dbReference type="SMART" id="SM01367">
    <property type="entry name" value="DUF3452"/>
    <property type="match status" value="1"/>
</dbReference>
<dbReference type="Proteomes" id="UP000663864">
    <property type="component" value="Unassembled WGS sequence"/>
</dbReference>
<proteinExistence type="predicted"/>
<dbReference type="GO" id="GO:2000134">
    <property type="term" value="P:negative regulation of G1/S transition of mitotic cell cycle"/>
    <property type="evidence" value="ECO:0007669"/>
    <property type="project" value="TreeGrafter"/>
</dbReference>
<dbReference type="InterPro" id="IPR036915">
    <property type="entry name" value="Cyclin-like_sf"/>
</dbReference>
<dbReference type="PANTHER" id="PTHR13742">
    <property type="entry name" value="RETINOBLASTOMA-ASSOCIATED PROTEIN RB -RELATED"/>
    <property type="match status" value="1"/>
</dbReference>
<feature type="domain" description="Retinoblastoma-associated protein N-terminal" evidence="1">
    <location>
        <begin position="1143"/>
        <end position="1292"/>
    </location>
</feature>
<gene>
    <name evidence="3" type="ORF">ZHD862_LOCUS2228</name>
</gene>
<dbReference type="PANTHER" id="PTHR13742:SF17">
    <property type="entry name" value="RE32990P-RELATED"/>
    <property type="match status" value="1"/>
</dbReference>
<evidence type="ECO:0000313" key="4">
    <source>
        <dbReference type="Proteomes" id="UP000663864"/>
    </source>
</evidence>
<reference evidence="3" key="1">
    <citation type="submission" date="2021-02" db="EMBL/GenBank/DDBJ databases">
        <authorList>
            <person name="Nowell W R."/>
        </authorList>
    </citation>
    <scope>NUCLEOTIDE SEQUENCE</scope>
</reference>
<dbReference type="Gene3D" id="1.10.472.140">
    <property type="match status" value="1"/>
</dbReference>
<evidence type="ECO:0000259" key="2">
    <source>
        <dbReference type="SMART" id="SM01368"/>
    </source>
</evidence>
<dbReference type="InterPro" id="IPR028309">
    <property type="entry name" value="RB_fam"/>
</dbReference>
<dbReference type="Pfam" id="PF11934">
    <property type="entry name" value="DUF3452"/>
    <property type="match status" value="1"/>
</dbReference>
<dbReference type="EMBL" id="CAJNOT010000042">
    <property type="protein sequence ID" value="CAF0797405.1"/>
    <property type="molecule type" value="Genomic_DNA"/>
</dbReference>
<dbReference type="GO" id="GO:0006357">
    <property type="term" value="P:regulation of transcription by RNA polymerase II"/>
    <property type="evidence" value="ECO:0007669"/>
    <property type="project" value="InterPro"/>
</dbReference>
<comment type="caution">
    <text evidence="3">The sequence shown here is derived from an EMBL/GenBank/DDBJ whole genome shotgun (WGS) entry which is preliminary data.</text>
</comment>